<gene>
    <name evidence="1" type="ORF">PGT21_029096</name>
    <name evidence="2" type="ORF">PGT21_031174</name>
    <name evidence="3" type="ORF">PGTUg99_015936</name>
    <name evidence="4" type="ORF">PGTUg99_018711</name>
</gene>
<evidence type="ECO:0000313" key="5">
    <source>
        <dbReference type="Proteomes" id="UP000324748"/>
    </source>
</evidence>
<evidence type="ECO:0000313" key="2">
    <source>
        <dbReference type="EMBL" id="KAA1118092.1"/>
    </source>
</evidence>
<dbReference type="EMBL" id="VSWC01000054">
    <property type="protein sequence ID" value="KAA1100085.1"/>
    <property type="molecule type" value="Genomic_DNA"/>
</dbReference>
<dbReference type="Proteomes" id="UP000325313">
    <property type="component" value="Unassembled WGS sequence"/>
</dbReference>
<evidence type="ECO:0000313" key="4">
    <source>
        <dbReference type="EMBL" id="KAA1128168.1"/>
    </source>
</evidence>
<dbReference type="EMBL" id="VSWC01000002">
    <property type="protein sequence ID" value="KAA1118092.1"/>
    <property type="molecule type" value="Genomic_DNA"/>
</dbReference>
<dbReference type="AlphaFoldDB" id="A0A5B0PEQ6"/>
<keyword evidence="5" id="KW-1185">Reference proteome</keyword>
<protein>
    <submittedName>
        <fullName evidence="1">Uncharacterized protein</fullName>
    </submittedName>
</protein>
<evidence type="ECO:0000313" key="6">
    <source>
        <dbReference type="Proteomes" id="UP000325313"/>
    </source>
</evidence>
<dbReference type="EMBL" id="VDEP01000144">
    <property type="protein sequence ID" value="KAA1128168.1"/>
    <property type="molecule type" value="Genomic_DNA"/>
</dbReference>
<evidence type="ECO:0000313" key="3">
    <source>
        <dbReference type="EMBL" id="KAA1121125.1"/>
    </source>
</evidence>
<name>A0A5B0PEQ6_PUCGR</name>
<dbReference type="Proteomes" id="UP000324748">
    <property type="component" value="Unassembled WGS sequence"/>
</dbReference>
<proteinExistence type="predicted"/>
<accession>A0A5B0PEQ6</accession>
<organism evidence="1 5">
    <name type="scientific">Puccinia graminis f. sp. tritici</name>
    <dbReference type="NCBI Taxonomy" id="56615"/>
    <lineage>
        <taxon>Eukaryota</taxon>
        <taxon>Fungi</taxon>
        <taxon>Dikarya</taxon>
        <taxon>Basidiomycota</taxon>
        <taxon>Pucciniomycotina</taxon>
        <taxon>Pucciniomycetes</taxon>
        <taxon>Pucciniales</taxon>
        <taxon>Pucciniaceae</taxon>
        <taxon>Puccinia</taxon>
    </lineage>
</organism>
<reference evidence="5 6" key="1">
    <citation type="submission" date="2019-05" db="EMBL/GenBank/DDBJ databases">
        <title>Emergence of the Ug99 lineage of the wheat stem rust pathogen through somatic hybridization.</title>
        <authorList>
            <person name="Li F."/>
            <person name="Upadhyaya N.M."/>
            <person name="Sperschneider J."/>
            <person name="Matny O."/>
            <person name="Nguyen-Phuc H."/>
            <person name="Mago R."/>
            <person name="Raley C."/>
            <person name="Miller M.E."/>
            <person name="Silverstein K.A.T."/>
            <person name="Henningsen E."/>
            <person name="Hirsch C.D."/>
            <person name="Visser B."/>
            <person name="Pretorius Z.A."/>
            <person name="Steffenson B.J."/>
            <person name="Schwessinger B."/>
            <person name="Dodds P.N."/>
            <person name="Figueroa M."/>
        </authorList>
    </citation>
    <scope>NUCLEOTIDE SEQUENCE [LARGE SCALE GENOMIC DNA]</scope>
    <source>
        <strain evidence="1">21-0</strain>
        <strain evidence="3 6">Ug99</strain>
    </source>
</reference>
<sequence length="73" mass="7876">MRILRCFQSSRLEQAGREVIAVQDNSSTRSSGGDEGYSCEPLPTTGKWNTCRKCHCCGFSGGGSPLCGRDSGW</sequence>
<dbReference type="EMBL" id="VDEP01000239">
    <property type="protein sequence ID" value="KAA1121125.1"/>
    <property type="molecule type" value="Genomic_DNA"/>
</dbReference>
<evidence type="ECO:0000313" key="1">
    <source>
        <dbReference type="EMBL" id="KAA1100085.1"/>
    </source>
</evidence>
<comment type="caution">
    <text evidence="1">The sequence shown here is derived from an EMBL/GenBank/DDBJ whole genome shotgun (WGS) entry which is preliminary data.</text>
</comment>